<accession>A0ABZ2RP83</accession>
<dbReference type="Proteomes" id="UP001477443">
    <property type="component" value="Chromosome"/>
</dbReference>
<gene>
    <name evidence="2" type="ORF">WG617_02310</name>
</gene>
<dbReference type="PROSITE" id="PS51482">
    <property type="entry name" value="DEGV"/>
    <property type="match status" value="1"/>
</dbReference>
<keyword evidence="1" id="KW-0446">Lipid-binding</keyword>
<dbReference type="InterPro" id="IPR043168">
    <property type="entry name" value="DegV_C"/>
</dbReference>
<dbReference type="InterPro" id="IPR050270">
    <property type="entry name" value="DegV_domain_contain"/>
</dbReference>
<keyword evidence="3" id="KW-1185">Reference proteome</keyword>
<dbReference type="PANTHER" id="PTHR33434:SF2">
    <property type="entry name" value="FATTY ACID-BINDING PROTEIN TM_1468"/>
    <property type="match status" value="1"/>
</dbReference>
<dbReference type="PANTHER" id="PTHR33434">
    <property type="entry name" value="DEGV DOMAIN-CONTAINING PROTEIN DR_1986-RELATED"/>
    <property type="match status" value="1"/>
</dbReference>
<dbReference type="Pfam" id="PF02645">
    <property type="entry name" value="DegV"/>
    <property type="match status" value="1"/>
</dbReference>
<protein>
    <submittedName>
        <fullName evidence="2">DegV family protein</fullName>
    </submittedName>
</protein>
<dbReference type="Gene3D" id="3.30.1180.10">
    <property type="match status" value="1"/>
</dbReference>
<dbReference type="InterPro" id="IPR003797">
    <property type="entry name" value="DegV"/>
</dbReference>
<reference evidence="2" key="1">
    <citation type="submission" date="2024-03" db="EMBL/GenBank/DDBJ databases">
        <title>Complete genome sequence of Mycoplasma felifaucium Z921 isolated from the trachea of a cheetah.</title>
        <authorList>
            <person name="Spergser J."/>
        </authorList>
    </citation>
    <scope>NUCLEOTIDE SEQUENCE [LARGE SCALE GENOMIC DNA]</scope>
    <source>
        <strain evidence="2">Z921</strain>
    </source>
</reference>
<sequence length="292" mass="32779">MKKIGFIFDSFACEPKSFMDENGYGYLPFSSNLDGSIYLDGIDLEQKELLNKIKSSKVCKSSMPNPALIEEVFAKMSTEYDDVVYLPISSCLSSTYSTSKIIAQNFKNIHVLDNTWGAQQLLNVAKFAKYFYDNNNGDFAKLEKKLKEIQAKSLLFVLPQDVIHIINGGRVGSFKKFALKTLRLLKLKPYVKFYNLEAHTGGMARTTKGAASQIYNKLLEHLHIKNPASQISEYTFDIAHGIDDSFNAMLIDLAKEMDIKISSLKYLSSGVAIHTGYDVAAISIMPNLENYK</sequence>
<organism evidence="2 3">
    <name type="scientific">Mycoplasmopsis felifaucium</name>
    <dbReference type="NCBI Taxonomy" id="35768"/>
    <lineage>
        <taxon>Bacteria</taxon>
        <taxon>Bacillati</taxon>
        <taxon>Mycoplasmatota</taxon>
        <taxon>Mycoplasmoidales</taxon>
        <taxon>Metamycoplasmataceae</taxon>
        <taxon>Mycoplasmopsis</taxon>
    </lineage>
</organism>
<name>A0ABZ2RP83_9BACT</name>
<dbReference type="NCBIfam" id="TIGR00762">
    <property type="entry name" value="DegV"/>
    <property type="match status" value="1"/>
</dbReference>
<dbReference type="Gene3D" id="3.40.50.10170">
    <property type="match status" value="1"/>
</dbReference>
<evidence type="ECO:0000256" key="1">
    <source>
        <dbReference type="ARBA" id="ARBA00023121"/>
    </source>
</evidence>
<dbReference type="RefSeq" id="WP_338822392.1">
    <property type="nucleotide sequence ID" value="NZ_CP148067.1"/>
</dbReference>
<evidence type="ECO:0000313" key="3">
    <source>
        <dbReference type="Proteomes" id="UP001477443"/>
    </source>
</evidence>
<dbReference type="EMBL" id="CP148067">
    <property type="protein sequence ID" value="WXL28844.1"/>
    <property type="molecule type" value="Genomic_DNA"/>
</dbReference>
<evidence type="ECO:0000313" key="2">
    <source>
        <dbReference type="EMBL" id="WXL28844.1"/>
    </source>
</evidence>
<proteinExistence type="predicted"/>
<dbReference type="SUPFAM" id="SSF82549">
    <property type="entry name" value="DAK1/DegV-like"/>
    <property type="match status" value="1"/>
</dbReference>